<reference evidence="1" key="1">
    <citation type="submission" date="2021-07" db="EMBL/GenBank/DDBJ databases">
        <authorList>
            <person name="Durling M."/>
        </authorList>
    </citation>
    <scope>NUCLEOTIDE SEQUENCE</scope>
</reference>
<protein>
    <submittedName>
        <fullName evidence="1">Uncharacterized protein</fullName>
    </submittedName>
</protein>
<sequence length="326" mass="36461">MPVFVKLALASKRDRIKSLSAQNLRHVTDDGSERSTIQRGFGDYALAPKLTTIFSGLSQLELSLFAKPVTTLNLPGGAGRYAIAKRILAKGKKIPWAKCLREMHVASLNVFVGLTDDPPINKSGEKVGGALTQDICSKFRDLLGVYSNDTVFGRRFLVAADTRPRSATFTSSDGFIILNFPEDDFNAIDVSGHHNIVGNRGSRLRLNITFRTLDFSPRLPKLFQFLTRNLVISELHVVILTTKKIAESLIRDASGITWIQLMKNLAITEHFFLRVVFLSQCETCEFCKDEEMNDLIHKLVPQLRKALLPSSTWKDLRANEKLISSQ</sequence>
<organism evidence="1 2">
    <name type="scientific">Hymenoscyphus albidus</name>
    <dbReference type="NCBI Taxonomy" id="595503"/>
    <lineage>
        <taxon>Eukaryota</taxon>
        <taxon>Fungi</taxon>
        <taxon>Dikarya</taxon>
        <taxon>Ascomycota</taxon>
        <taxon>Pezizomycotina</taxon>
        <taxon>Leotiomycetes</taxon>
        <taxon>Helotiales</taxon>
        <taxon>Helotiaceae</taxon>
        <taxon>Hymenoscyphus</taxon>
    </lineage>
</organism>
<comment type="caution">
    <text evidence="1">The sequence shown here is derived from an EMBL/GenBank/DDBJ whole genome shotgun (WGS) entry which is preliminary data.</text>
</comment>
<proteinExistence type="predicted"/>
<keyword evidence="2" id="KW-1185">Reference proteome</keyword>
<accession>A0A9N9LMX3</accession>
<name>A0A9N9LMX3_9HELO</name>
<dbReference type="EMBL" id="CAJVRM010000130">
    <property type="protein sequence ID" value="CAG8975249.1"/>
    <property type="molecule type" value="Genomic_DNA"/>
</dbReference>
<evidence type="ECO:0000313" key="1">
    <source>
        <dbReference type="EMBL" id="CAG8975249.1"/>
    </source>
</evidence>
<gene>
    <name evidence="1" type="ORF">HYALB_00007949</name>
</gene>
<dbReference type="AlphaFoldDB" id="A0A9N9LMX3"/>
<dbReference type="Proteomes" id="UP000701801">
    <property type="component" value="Unassembled WGS sequence"/>
</dbReference>
<evidence type="ECO:0000313" key="2">
    <source>
        <dbReference type="Proteomes" id="UP000701801"/>
    </source>
</evidence>
<dbReference type="OrthoDB" id="10485520at2759"/>